<name>A0A1P9WTT8_9BACT</name>
<dbReference type="KEGG" id="smon:AWR27_05380"/>
<dbReference type="AlphaFoldDB" id="A0A1P9WTT8"/>
<gene>
    <name evidence="1" type="ORF">AWR27_05380</name>
</gene>
<accession>A0A1P9WTT8</accession>
<sequence>MVIEDVKARVTKGSAFSPVQCGKDFLYSQLKKRYTLHTYEGWQTANMRSVLGLAKDPRKLEMNWNVHCVDSYCLCYWQTACTLDNTEVMVIKPLKLYRRQLHVFNYSKGGKRREYGGTRSMGISRGTLVKHPKYGLSYVGGSSNSRVSLHGMDGKRLCQNAKPSDLRIRKQLTYV</sequence>
<protein>
    <submittedName>
        <fullName evidence="1">Uncharacterized protein</fullName>
    </submittedName>
</protein>
<dbReference type="Proteomes" id="UP000187941">
    <property type="component" value="Chromosome"/>
</dbReference>
<keyword evidence="2" id="KW-1185">Reference proteome</keyword>
<evidence type="ECO:0000313" key="2">
    <source>
        <dbReference type="Proteomes" id="UP000187941"/>
    </source>
</evidence>
<dbReference type="STRING" id="1178516.AWR27_05380"/>
<reference evidence="1 2" key="1">
    <citation type="submission" date="2016-01" db="EMBL/GenBank/DDBJ databases">
        <authorList>
            <person name="Oliw E.H."/>
        </authorList>
    </citation>
    <scope>NUCLEOTIDE SEQUENCE [LARGE SCALE GENOMIC DNA]</scope>
    <source>
        <strain evidence="1 2">DY10</strain>
    </source>
</reference>
<organism evidence="1 2">
    <name type="scientific">Spirosoma montaniterrae</name>
    <dbReference type="NCBI Taxonomy" id="1178516"/>
    <lineage>
        <taxon>Bacteria</taxon>
        <taxon>Pseudomonadati</taxon>
        <taxon>Bacteroidota</taxon>
        <taxon>Cytophagia</taxon>
        <taxon>Cytophagales</taxon>
        <taxon>Cytophagaceae</taxon>
        <taxon>Spirosoma</taxon>
    </lineage>
</organism>
<dbReference type="RefSeq" id="WP_077130249.1">
    <property type="nucleotide sequence ID" value="NZ_CP014263.1"/>
</dbReference>
<proteinExistence type="predicted"/>
<evidence type="ECO:0000313" key="1">
    <source>
        <dbReference type="EMBL" id="AQG78806.1"/>
    </source>
</evidence>
<dbReference type="EMBL" id="CP014263">
    <property type="protein sequence ID" value="AQG78806.1"/>
    <property type="molecule type" value="Genomic_DNA"/>
</dbReference>
<dbReference type="OrthoDB" id="425637at2"/>